<dbReference type="PANTHER" id="PTHR45907">
    <property type="entry name" value="SERPENTINE RECEPTOR, CLASS J"/>
    <property type="match status" value="1"/>
</dbReference>
<dbReference type="SUPFAM" id="SSF81321">
    <property type="entry name" value="Family A G protein-coupled receptor-like"/>
    <property type="match status" value="1"/>
</dbReference>
<dbReference type="Gene3D" id="1.20.1070.10">
    <property type="entry name" value="Rhodopsin 7-helix transmembrane proteins"/>
    <property type="match status" value="1"/>
</dbReference>
<evidence type="ECO:0000313" key="1">
    <source>
        <dbReference type="EnsemblMetazoa" id="PPA00126.1"/>
    </source>
</evidence>
<organism evidence="1 2">
    <name type="scientific">Pristionchus pacificus</name>
    <name type="common">Parasitic nematode worm</name>
    <dbReference type="NCBI Taxonomy" id="54126"/>
    <lineage>
        <taxon>Eukaryota</taxon>
        <taxon>Metazoa</taxon>
        <taxon>Ecdysozoa</taxon>
        <taxon>Nematoda</taxon>
        <taxon>Chromadorea</taxon>
        <taxon>Rhabditida</taxon>
        <taxon>Rhabditina</taxon>
        <taxon>Diplogasteromorpha</taxon>
        <taxon>Diplogasteroidea</taxon>
        <taxon>Neodiplogasteridae</taxon>
        <taxon>Pristionchus</taxon>
    </lineage>
</organism>
<protein>
    <submittedName>
        <fullName evidence="1">G protein-coupled receptor</fullName>
    </submittedName>
</protein>
<dbReference type="InterPro" id="IPR019428">
    <property type="entry name" value="7TM_GPCR_serpentine_rcpt_Str"/>
</dbReference>
<accession>A0A2A6BF52</accession>
<sequence length="378" mass="43243">MYTNPNLNYILEIIRFVAFGLCIILNSMLLKMITMHRHNDLGMYRFLLLAFVSADILYGFIHFLVVPVPESYKNAFVMGGHGTWSSRNGIGFIWPLVFSLAFPMLSFNFAYRLVAVKFPFRLELFKDTRVIAGLFAIATGNCLAWSIMSRSTGFDDAESQRYVHGFFTSNGSLHTYMRHDITDIDDYIVVLFWDRGFLNGFHLLFRWDYGFLDGIHWANCIGAATMGMLGSVAYTFMAYAAVNILYYMEKNSQWSERHHKQHVQLFRALVLQAMTPFVTSYIPLGLCGLLPFFGADFPLFSVLVPPLCAFHPVLDGVIMLTTVSQFRQVLIGSQNTLIDWLRCRPQRRNSRVIMIELEDPTGRTTDVIGMRKMTVSPT</sequence>
<dbReference type="EnsemblMetazoa" id="PPA00126.1">
    <property type="protein sequence ID" value="PPA00126.1"/>
    <property type="gene ID" value="WBGene00089680"/>
</dbReference>
<evidence type="ECO:0000313" key="2">
    <source>
        <dbReference type="Proteomes" id="UP000005239"/>
    </source>
</evidence>
<gene>
    <name evidence="1" type="primary">WBGene00089680</name>
</gene>
<dbReference type="AlphaFoldDB" id="A0A2A6BF52"/>
<reference evidence="2" key="1">
    <citation type="journal article" date="2008" name="Nat. Genet.">
        <title>The Pristionchus pacificus genome provides a unique perspective on nematode lifestyle and parasitism.</title>
        <authorList>
            <person name="Dieterich C."/>
            <person name="Clifton S.W."/>
            <person name="Schuster L.N."/>
            <person name="Chinwalla A."/>
            <person name="Delehaunty K."/>
            <person name="Dinkelacker I."/>
            <person name="Fulton L."/>
            <person name="Fulton R."/>
            <person name="Godfrey J."/>
            <person name="Minx P."/>
            <person name="Mitreva M."/>
            <person name="Roeseler W."/>
            <person name="Tian H."/>
            <person name="Witte H."/>
            <person name="Yang S.P."/>
            <person name="Wilson R.K."/>
            <person name="Sommer R.J."/>
        </authorList>
    </citation>
    <scope>NUCLEOTIDE SEQUENCE [LARGE SCALE GENOMIC DNA]</scope>
    <source>
        <strain evidence="2">PS312</strain>
    </source>
</reference>
<accession>A0A8R1U1M4</accession>
<dbReference type="Proteomes" id="UP000005239">
    <property type="component" value="Unassembled WGS sequence"/>
</dbReference>
<dbReference type="Pfam" id="PF10326">
    <property type="entry name" value="7TM_GPCR_Str"/>
    <property type="match status" value="1"/>
</dbReference>
<reference evidence="1" key="2">
    <citation type="submission" date="2022-06" db="UniProtKB">
        <authorList>
            <consortium name="EnsemblMetazoa"/>
        </authorList>
    </citation>
    <scope>IDENTIFICATION</scope>
    <source>
        <strain evidence="1">PS312</strain>
    </source>
</reference>
<name>A0A2A6BF52_PRIPA</name>
<proteinExistence type="predicted"/>
<keyword evidence="2" id="KW-1185">Reference proteome</keyword>
<dbReference type="InterPro" id="IPR019423">
    <property type="entry name" value="7TM_GPCR_serpentine_rcpt_Srj"/>
</dbReference>
<dbReference type="PANTHER" id="PTHR45907:SF16">
    <property type="entry name" value="SERPENTINE RECEPTOR, CLASS J"/>
    <property type="match status" value="1"/>
</dbReference>